<keyword evidence="5" id="KW-0539">Nucleus</keyword>
<dbReference type="InterPro" id="IPR004827">
    <property type="entry name" value="bZIP"/>
</dbReference>
<accession>A0A834YMG7</accession>
<dbReference type="EMBL" id="JABCRI010000019">
    <property type="protein sequence ID" value="KAF8389460.1"/>
    <property type="molecule type" value="Genomic_DNA"/>
</dbReference>
<evidence type="ECO:0000313" key="8">
    <source>
        <dbReference type="EMBL" id="KAF8389460.1"/>
    </source>
</evidence>
<dbReference type="AlphaFoldDB" id="A0A834YMG7"/>
<organism evidence="8 9">
    <name type="scientific">Tetracentron sinense</name>
    <name type="common">Spur-leaf</name>
    <dbReference type="NCBI Taxonomy" id="13715"/>
    <lineage>
        <taxon>Eukaryota</taxon>
        <taxon>Viridiplantae</taxon>
        <taxon>Streptophyta</taxon>
        <taxon>Embryophyta</taxon>
        <taxon>Tracheophyta</taxon>
        <taxon>Spermatophyta</taxon>
        <taxon>Magnoliopsida</taxon>
        <taxon>Trochodendrales</taxon>
        <taxon>Trochodendraceae</taxon>
        <taxon>Tetracentron</taxon>
    </lineage>
</organism>
<dbReference type="GO" id="GO:0003700">
    <property type="term" value="F:DNA-binding transcription factor activity"/>
    <property type="evidence" value="ECO:0007669"/>
    <property type="project" value="InterPro"/>
</dbReference>
<dbReference type="GO" id="GO:0003677">
    <property type="term" value="F:DNA binding"/>
    <property type="evidence" value="ECO:0007669"/>
    <property type="project" value="UniProtKB-KW"/>
</dbReference>
<dbReference type="OrthoDB" id="1299653at2759"/>
<comment type="caution">
    <text evidence="8">The sequence shown here is derived from an EMBL/GenBank/DDBJ whole genome shotgun (WGS) entry which is preliminary data.</text>
</comment>
<evidence type="ECO:0000256" key="2">
    <source>
        <dbReference type="ARBA" id="ARBA00023015"/>
    </source>
</evidence>
<dbReference type="SMART" id="SM00338">
    <property type="entry name" value="BRLZ"/>
    <property type="match status" value="1"/>
</dbReference>
<evidence type="ECO:0000256" key="5">
    <source>
        <dbReference type="ARBA" id="ARBA00023242"/>
    </source>
</evidence>
<dbReference type="SUPFAM" id="SSF57959">
    <property type="entry name" value="Leucine zipper domain"/>
    <property type="match status" value="1"/>
</dbReference>
<dbReference type="Pfam" id="PF12498">
    <property type="entry name" value="bZIP_C"/>
    <property type="match status" value="1"/>
</dbReference>
<dbReference type="InterPro" id="IPR020983">
    <property type="entry name" value="Basic_leucine-zipper_C"/>
</dbReference>
<feature type="region of interest" description="Disordered" evidence="6">
    <location>
        <begin position="209"/>
        <end position="231"/>
    </location>
</feature>
<evidence type="ECO:0000256" key="6">
    <source>
        <dbReference type="SAM" id="MobiDB-lite"/>
    </source>
</evidence>
<dbReference type="Gene3D" id="1.20.5.170">
    <property type="match status" value="1"/>
</dbReference>
<feature type="region of interest" description="Disordered" evidence="6">
    <location>
        <begin position="149"/>
        <end position="188"/>
    </location>
</feature>
<sequence length="404" mass="44513">MDRKPEEDTVTCSLSEKNKWIFGSNMKRSFSELNLEEFLKPVIESENEDRSMKEERNGGFRVQRARVCSETNGIVVIDGEDEGFDDVCAGDLGFSFRDRDMLDDFSSCDGLSEYLVWTALTPKHSSISATIDSQLSICDPASSGLTFGWTGPGSTGSPASAHKPKSTDNQARGATSGSSGDQSDDDDLELEAGSCEQSTDHTDIKRIRRMVSNRESARRSRRRKEAHMAGLESQVDHLRGENASLYKQFTDASQQFNEATTDNRVLKSNVENLRVKVKLAEEMVAQGSLTCSLNHLLQSHSVSTQPLNTHHPRRVSNVSPTIAVRGDEASYVGMSASGQISTLGLENGDTHNGNIKNRLNRSPPPLQRIASLEHLQNRIVSEAVSCMSDIWPPELHVSPVSRQI</sequence>
<dbReference type="PANTHER" id="PTHR47693">
    <property type="entry name" value="BZIP TRANSCRIPTION FACTOR RISBZ3-RELATED"/>
    <property type="match status" value="1"/>
</dbReference>
<evidence type="ECO:0000259" key="7">
    <source>
        <dbReference type="PROSITE" id="PS50217"/>
    </source>
</evidence>
<gene>
    <name evidence="8" type="ORF">HHK36_026155</name>
</gene>
<dbReference type="InterPro" id="IPR044168">
    <property type="entry name" value="RISBZ3/4/5"/>
</dbReference>
<dbReference type="InterPro" id="IPR046347">
    <property type="entry name" value="bZIP_sf"/>
</dbReference>
<reference evidence="8 9" key="1">
    <citation type="submission" date="2020-04" db="EMBL/GenBank/DDBJ databases">
        <title>Plant Genome Project.</title>
        <authorList>
            <person name="Zhang R.-G."/>
        </authorList>
    </citation>
    <scope>NUCLEOTIDE SEQUENCE [LARGE SCALE GENOMIC DNA]</scope>
    <source>
        <strain evidence="8">YNK0</strain>
        <tissue evidence="8">Leaf</tissue>
    </source>
</reference>
<comment type="subcellular location">
    <subcellularLocation>
        <location evidence="1">Nucleus</location>
    </subcellularLocation>
</comment>
<evidence type="ECO:0000313" key="9">
    <source>
        <dbReference type="Proteomes" id="UP000655225"/>
    </source>
</evidence>
<keyword evidence="2" id="KW-0805">Transcription regulation</keyword>
<dbReference type="OMA" id="NTHNITR"/>
<dbReference type="Proteomes" id="UP000655225">
    <property type="component" value="Unassembled WGS sequence"/>
</dbReference>
<dbReference type="Pfam" id="PF00170">
    <property type="entry name" value="bZIP_1"/>
    <property type="match status" value="1"/>
</dbReference>
<dbReference type="GO" id="GO:0005634">
    <property type="term" value="C:nucleus"/>
    <property type="evidence" value="ECO:0007669"/>
    <property type="project" value="UniProtKB-SubCell"/>
</dbReference>
<evidence type="ECO:0000256" key="4">
    <source>
        <dbReference type="ARBA" id="ARBA00023163"/>
    </source>
</evidence>
<evidence type="ECO:0000256" key="1">
    <source>
        <dbReference type="ARBA" id="ARBA00004123"/>
    </source>
</evidence>
<dbReference type="PROSITE" id="PS50217">
    <property type="entry name" value="BZIP"/>
    <property type="match status" value="1"/>
</dbReference>
<dbReference type="PANTHER" id="PTHR47693:SF1">
    <property type="entry name" value="BZIP TRANSCRIPTION FACTOR RISBZ3"/>
    <property type="match status" value="1"/>
</dbReference>
<name>A0A834YMG7_TETSI</name>
<proteinExistence type="predicted"/>
<evidence type="ECO:0000256" key="3">
    <source>
        <dbReference type="ARBA" id="ARBA00023125"/>
    </source>
</evidence>
<keyword evidence="3" id="KW-0238">DNA-binding</keyword>
<feature type="domain" description="BZIP" evidence="7">
    <location>
        <begin position="203"/>
        <end position="266"/>
    </location>
</feature>
<dbReference type="FunFam" id="1.20.5.170:FF:000020">
    <property type="entry name" value="BZIP transcription factor"/>
    <property type="match status" value="1"/>
</dbReference>
<dbReference type="PROSITE" id="PS00036">
    <property type="entry name" value="BZIP_BASIC"/>
    <property type="match status" value="1"/>
</dbReference>
<keyword evidence="4" id="KW-0804">Transcription</keyword>
<protein>
    <recommendedName>
        <fullName evidence="7">BZIP domain-containing protein</fullName>
    </recommendedName>
</protein>
<keyword evidence="9" id="KW-1185">Reference proteome</keyword>